<evidence type="ECO:0000313" key="2">
    <source>
        <dbReference type="EMBL" id="PJE35003.1"/>
    </source>
</evidence>
<sequence>MAHTLTTDTLAQLSSSPRLPVAAKLAVGFAGVVMQWDLRRRSRRALAELDDHLLKDIGITYAQAHKESKRYFWRG</sequence>
<feature type="domain" description="YjiS-like" evidence="1">
    <location>
        <begin position="32"/>
        <end position="65"/>
    </location>
</feature>
<proteinExistence type="predicted"/>
<evidence type="ECO:0000259" key="1">
    <source>
        <dbReference type="Pfam" id="PF06568"/>
    </source>
</evidence>
<gene>
    <name evidence="2" type="ORF">CVM52_19350</name>
</gene>
<dbReference type="EMBL" id="PGTB01000121">
    <property type="protein sequence ID" value="PJE35003.1"/>
    <property type="molecule type" value="Genomic_DNA"/>
</dbReference>
<reference evidence="2 3" key="1">
    <citation type="journal article" date="2018" name="Int. J. Syst. Evol. Microbiol.">
        <title>Pseudooceanicola lipolyticus sp. nov., a marine alphaproteobacterium, reclassification of Oceanicola flagellatus as Pseudooceanicola flagellatus comb. nov. and emended description of the genus Pseudooceanicola.</title>
        <authorList>
            <person name="Huang M.-M."/>
            <person name="Guo L.-L."/>
            <person name="Wu Y.-H."/>
            <person name="Lai Q.-L."/>
            <person name="Shao Z.-Z."/>
            <person name="Wang C.-S."/>
            <person name="Wu M."/>
            <person name="Xu X.-W."/>
        </authorList>
    </citation>
    <scope>NUCLEOTIDE SEQUENCE [LARGE SCALE GENOMIC DNA]</scope>
    <source>
        <strain evidence="2 3">157</strain>
    </source>
</reference>
<protein>
    <recommendedName>
        <fullName evidence="1">YjiS-like domain-containing protein</fullName>
    </recommendedName>
</protein>
<dbReference type="OrthoDB" id="8005167at2"/>
<dbReference type="AlphaFoldDB" id="A0A2M8IWT8"/>
<name>A0A2M8IWT8_9RHOB</name>
<dbReference type="InterPro" id="IPR009506">
    <property type="entry name" value="YjiS-like"/>
</dbReference>
<dbReference type="RefSeq" id="WP_100164075.1">
    <property type="nucleotide sequence ID" value="NZ_PGTB01000121.1"/>
</dbReference>
<dbReference type="Proteomes" id="UP000231553">
    <property type="component" value="Unassembled WGS sequence"/>
</dbReference>
<accession>A0A2M8IWT8</accession>
<dbReference type="Pfam" id="PF06568">
    <property type="entry name" value="YjiS-like"/>
    <property type="match status" value="1"/>
</dbReference>
<evidence type="ECO:0000313" key="3">
    <source>
        <dbReference type="Proteomes" id="UP000231553"/>
    </source>
</evidence>
<keyword evidence="3" id="KW-1185">Reference proteome</keyword>
<comment type="caution">
    <text evidence="2">The sequence shown here is derived from an EMBL/GenBank/DDBJ whole genome shotgun (WGS) entry which is preliminary data.</text>
</comment>
<organism evidence="2 3">
    <name type="scientific">Pseudooceanicola lipolyticus</name>
    <dbReference type="NCBI Taxonomy" id="2029104"/>
    <lineage>
        <taxon>Bacteria</taxon>
        <taxon>Pseudomonadati</taxon>
        <taxon>Pseudomonadota</taxon>
        <taxon>Alphaproteobacteria</taxon>
        <taxon>Rhodobacterales</taxon>
        <taxon>Paracoccaceae</taxon>
        <taxon>Pseudooceanicola</taxon>
    </lineage>
</organism>